<dbReference type="GO" id="GO:0006788">
    <property type="term" value="P:heme oxidation"/>
    <property type="evidence" value="ECO:0007669"/>
    <property type="project" value="InterPro"/>
</dbReference>
<dbReference type="EMBL" id="PZKC01000003">
    <property type="protein sequence ID" value="PTD97416.1"/>
    <property type="molecule type" value="Genomic_DNA"/>
</dbReference>
<dbReference type="InterPro" id="IPR016084">
    <property type="entry name" value="Haem_Oase-like_multi-hlx"/>
</dbReference>
<evidence type="ECO:0000313" key="2">
    <source>
        <dbReference type="Proteomes" id="UP000241193"/>
    </source>
</evidence>
<dbReference type="Proteomes" id="UP000241193">
    <property type="component" value="Unassembled WGS sequence"/>
</dbReference>
<dbReference type="InterPro" id="IPR016053">
    <property type="entry name" value="Haem_Oase-like"/>
</dbReference>
<dbReference type="RefSeq" id="WP_107492616.1">
    <property type="nucleotide sequence ID" value="NZ_PZKC01000003.1"/>
</dbReference>
<reference evidence="1 2" key="2">
    <citation type="submission" date="2018-04" db="EMBL/GenBank/DDBJ databases">
        <title>Thauera lacus sp. nov., isolated from an saline lake in Inner Mongolia, China.</title>
        <authorList>
            <person name="Liang Q.-Y."/>
        </authorList>
    </citation>
    <scope>NUCLEOTIDE SEQUENCE [LARGE SCALE GENOMIC DNA]</scope>
    <source>
        <strain evidence="1 2">D20</strain>
    </source>
</reference>
<dbReference type="Pfam" id="PF01126">
    <property type="entry name" value="Heme_oxygenase"/>
    <property type="match status" value="1"/>
</dbReference>
<name>A0A2T4II62_9RHOO</name>
<dbReference type="SUPFAM" id="SSF48613">
    <property type="entry name" value="Heme oxygenase-like"/>
    <property type="match status" value="1"/>
</dbReference>
<organism evidence="1 2">
    <name type="scientific">Pseudothauera lacus</name>
    <dbReference type="NCBI Taxonomy" id="2136175"/>
    <lineage>
        <taxon>Bacteria</taxon>
        <taxon>Pseudomonadati</taxon>
        <taxon>Pseudomonadota</taxon>
        <taxon>Betaproteobacteria</taxon>
        <taxon>Rhodocyclales</taxon>
        <taxon>Zoogloeaceae</taxon>
        <taxon>Pseudothauera</taxon>
    </lineage>
</organism>
<sequence length="200" mass="21173">MVNCPITATALPPLALALRAATRAAHQRLDHHPRLQPLTARDLPAERYAAALAALHGLLKGTQDALAPRLRATTAYDPAAAFRCELIAADLAQLGGSVGQPAHIRAAADDASAAGMLYVVEGSALGARSIARHLAARHPALPRRYFDAHAEHGAQRWPAFWHWAAQETAAPQGSARACAAALALFDSYVDYLDGVDAQQK</sequence>
<evidence type="ECO:0000313" key="1">
    <source>
        <dbReference type="EMBL" id="PTD97416.1"/>
    </source>
</evidence>
<proteinExistence type="predicted"/>
<evidence type="ECO:0008006" key="3">
    <source>
        <dbReference type="Google" id="ProtNLM"/>
    </source>
</evidence>
<dbReference type="GO" id="GO:0004392">
    <property type="term" value="F:heme oxygenase (decyclizing) activity"/>
    <property type="evidence" value="ECO:0007669"/>
    <property type="project" value="InterPro"/>
</dbReference>
<dbReference type="Gene3D" id="1.20.910.10">
    <property type="entry name" value="Heme oxygenase-like"/>
    <property type="match status" value="1"/>
</dbReference>
<dbReference type="OrthoDB" id="9149607at2"/>
<gene>
    <name evidence="1" type="ORF">C8261_05305</name>
</gene>
<reference evidence="1 2" key="1">
    <citation type="submission" date="2018-03" db="EMBL/GenBank/DDBJ databases">
        <authorList>
            <person name="Keele B.F."/>
        </authorList>
    </citation>
    <scope>NUCLEOTIDE SEQUENCE [LARGE SCALE GENOMIC DNA]</scope>
    <source>
        <strain evidence="1 2">D20</strain>
    </source>
</reference>
<comment type="caution">
    <text evidence="1">The sequence shown here is derived from an EMBL/GenBank/DDBJ whole genome shotgun (WGS) entry which is preliminary data.</text>
</comment>
<dbReference type="AlphaFoldDB" id="A0A2T4II62"/>
<accession>A0A2T4II62</accession>
<protein>
    <recommendedName>
        <fullName evidence="3">Heme oxygenase</fullName>
    </recommendedName>
</protein>
<dbReference type="CDD" id="cd19166">
    <property type="entry name" value="HemeO-bac"/>
    <property type="match status" value="1"/>
</dbReference>
<keyword evidence="2" id="KW-1185">Reference proteome</keyword>